<evidence type="ECO:0000256" key="4">
    <source>
        <dbReference type="ARBA" id="ARBA00023136"/>
    </source>
</evidence>
<sequence>MLTRLGAAVRARAETSPWTNVYGLARTMLAVATLLTLLATDTTSLFRPVAGVPDFPNCDDIAQYGLFCVAGPGPGRYIGIAVLVVVATGWRPRFTALPHWWVTVSFQASGSLPDGGDQVAAVMTLLLLPVALTDGRPWHWGPAARVADPARSLLAWSAFLVVRLQVAGIYLQASMAKLGREEWANGTALYYWLNDPMFGSPEWASWLLRPVLASAAGVTLLTWGAIAVEFALVLGLVARREAWPYLLLAGLGLHASIALLMGLGSFALTMMACLVLYLRPADTPLPGPVPMPVHGWRPALRPGPVRDLSTKY</sequence>
<dbReference type="SMART" id="SM00752">
    <property type="entry name" value="HTTM"/>
    <property type="match status" value="1"/>
</dbReference>
<dbReference type="RefSeq" id="WP_137248395.1">
    <property type="nucleotide sequence ID" value="NZ_SZQA01000017.1"/>
</dbReference>
<dbReference type="EMBL" id="SZQA01000017">
    <property type="protein sequence ID" value="TKK87198.1"/>
    <property type="molecule type" value="Genomic_DNA"/>
</dbReference>
<dbReference type="InterPro" id="IPR023894">
    <property type="entry name" value="Sporulation_SdpB"/>
</dbReference>
<dbReference type="InterPro" id="IPR053934">
    <property type="entry name" value="HTTM_dom"/>
</dbReference>
<keyword evidence="3 5" id="KW-1133">Transmembrane helix</keyword>
<feature type="transmembrane region" description="Helical" evidence="5">
    <location>
        <begin position="20"/>
        <end position="39"/>
    </location>
</feature>
<accession>A0A4U3MCY0</accession>
<feature type="transmembrane region" description="Helical" evidence="5">
    <location>
        <begin position="153"/>
        <end position="173"/>
    </location>
</feature>
<gene>
    <name evidence="7" type="ORF">FDA94_18970</name>
</gene>
<evidence type="ECO:0000256" key="2">
    <source>
        <dbReference type="ARBA" id="ARBA00022692"/>
    </source>
</evidence>
<dbReference type="InterPro" id="IPR052964">
    <property type="entry name" value="Sporulation_signal_mat"/>
</dbReference>
<evidence type="ECO:0000259" key="6">
    <source>
        <dbReference type="SMART" id="SM00752"/>
    </source>
</evidence>
<feature type="domain" description="HTTM-like" evidence="6">
    <location>
        <begin position="14"/>
        <end position="282"/>
    </location>
</feature>
<dbReference type="AlphaFoldDB" id="A0A4U3MCY0"/>
<organism evidence="7 8">
    <name type="scientific">Herbidospora galbida</name>
    <dbReference type="NCBI Taxonomy" id="2575442"/>
    <lineage>
        <taxon>Bacteria</taxon>
        <taxon>Bacillati</taxon>
        <taxon>Actinomycetota</taxon>
        <taxon>Actinomycetes</taxon>
        <taxon>Streptosporangiales</taxon>
        <taxon>Streptosporangiaceae</taxon>
        <taxon>Herbidospora</taxon>
    </lineage>
</organism>
<name>A0A4U3MCY0_9ACTN</name>
<protein>
    <recommendedName>
        <fullName evidence="6">HTTM-like domain-containing protein</fullName>
    </recommendedName>
</protein>
<comment type="caution">
    <text evidence="7">The sequence shown here is derived from an EMBL/GenBank/DDBJ whole genome shotgun (WGS) entry which is preliminary data.</text>
</comment>
<dbReference type="Proteomes" id="UP000308705">
    <property type="component" value="Unassembled WGS sequence"/>
</dbReference>
<dbReference type="Pfam" id="PF05090">
    <property type="entry name" value="HTTM"/>
    <property type="match status" value="1"/>
</dbReference>
<dbReference type="PANTHER" id="PTHR39535">
    <property type="entry name" value="SPORULATION-DELAYING PROTEIN SDPB"/>
    <property type="match status" value="1"/>
</dbReference>
<dbReference type="NCBIfam" id="TIGR04033">
    <property type="entry name" value="export_SdpB"/>
    <property type="match status" value="1"/>
</dbReference>
<dbReference type="OrthoDB" id="128729at2"/>
<feature type="transmembrane region" description="Helical" evidence="5">
    <location>
        <begin position="245"/>
        <end position="278"/>
    </location>
</feature>
<evidence type="ECO:0000256" key="3">
    <source>
        <dbReference type="ARBA" id="ARBA00022989"/>
    </source>
</evidence>
<evidence type="ECO:0000313" key="7">
    <source>
        <dbReference type="EMBL" id="TKK87198.1"/>
    </source>
</evidence>
<comment type="subcellular location">
    <subcellularLocation>
        <location evidence="1">Endomembrane system</location>
        <topology evidence="1">Multi-pass membrane protein</topology>
    </subcellularLocation>
</comment>
<dbReference type="PANTHER" id="PTHR39535:SF2">
    <property type="entry name" value="HTTM DOMAIN-CONTAINING PROTEIN"/>
    <property type="match status" value="1"/>
</dbReference>
<proteinExistence type="predicted"/>
<reference evidence="7 8" key="1">
    <citation type="submission" date="2019-04" db="EMBL/GenBank/DDBJ databases">
        <title>Herbidospora sp. NEAU-GS14.nov., a novel actinomycete isolated from soil.</title>
        <authorList>
            <person name="Han L."/>
        </authorList>
    </citation>
    <scope>NUCLEOTIDE SEQUENCE [LARGE SCALE GENOMIC DNA]</scope>
    <source>
        <strain evidence="7 8">NEAU-GS14</strain>
    </source>
</reference>
<feature type="transmembrane region" description="Helical" evidence="5">
    <location>
        <begin position="211"/>
        <end position="238"/>
    </location>
</feature>
<evidence type="ECO:0000256" key="5">
    <source>
        <dbReference type="SAM" id="Phobius"/>
    </source>
</evidence>
<dbReference type="GO" id="GO:0012505">
    <property type="term" value="C:endomembrane system"/>
    <property type="evidence" value="ECO:0007669"/>
    <property type="project" value="UniProtKB-SubCell"/>
</dbReference>
<keyword evidence="8" id="KW-1185">Reference proteome</keyword>
<dbReference type="InterPro" id="IPR011020">
    <property type="entry name" value="HTTM-like"/>
</dbReference>
<keyword evidence="4 5" id="KW-0472">Membrane</keyword>
<evidence type="ECO:0000256" key="1">
    <source>
        <dbReference type="ARBA" id="ARBA00004127"/>
    </source>
</evidence>
<keyword evidence="2 5" id="KW-0812">Transmembrane</keyword>
<evidence type="ECO:0000313" key="8">
    <source>
        <dbReference type="Proteomes" id="UP000308705"/>
    </source>
</evidence>